<protein>
    <submittedName>
        <fullName evidence="2">Uncharacterized protein</fullName>
    </submittedName>
</protein>
<dbReference type="AlphaFoldDB" id="A0A6M4A1U6"/>
<dbReference type="OrthoDB" id="8781900at2"/>
<name>A0A6M4A1U6_9BURK</name>
<evidence type="ECO:0000313" key="2">
    <source>
        <dbReference type="EMBL" id="QJQ04790.1"/>
    </source>
</evidence>
<feature type="region of interest" description="Disordered" evidence="1">
    <location>
        <begin position="30"/>
        <end position="72"/>
    </location>
</feature>
<feature type="compositionally biased region" description="Low complexity" evidence="1">
    <location>
        <begin position="43"/>
        <end position="72"/>
    </location>
</feature>
<gene>
    <name evidence="2" type="ORF">EJG51_001760</name>
</gene>
<keyword evidence="3" id="KW-1185">Reference proteome</keyword>
<proteinExistence type="predicted"/>
<accession>A0A6M4A1U6</accession>
<organism evidence="2 3">
    <name type="scientific">Undibacterium piscinae</name>
    <dbReference type="NCBI Taxonomy" id="2495591"/>
    <lineage>
        <taxon>Bacteria</taxon>
        <taxon>Pseudomonadati</taxon>
        <taxon>Pseudomonadota</taxon>
        <taxon>Betaproteobacteria</taxon>
        <taxon>Burkholderiales</taxon>
        <taxon>Oxalobacteraceae</taxon>
        <taxon>Undibacterium</taxon>
    </lineage>
</organism>
<evidence type="ECO:0000256" key="1">
    <source>
        <dbReference type="SAM" id="MobiDB-lite"/>
    </source>
</evidence>
<dbReference type="KEGG" id="upi:EJG51_001760"/>
<evidence type="ECO:0000313" key="3">
    <source>
        <dbReference type="Proteomes" id="UP000274350"/>
    </source>
</evidence>
<reference evidence="2 3" key="1">
    <citation type="journal article" date="2019" name="Int. J. Syst. Evol. Microbiol.">
        <title>Undibacterium piscinae sp. nov., isolated from Korean shiner intestine.</title>
        <authorList>
            <person name="Lee S.Y."/>
            <person name="Kang W."/>
            <person name="Kim P.S."/>
            <person name="Kim H.S."/>
            <person name="Sung H."/>
            <person name="Shin N.R."/>
            <person name="Whon T.W."/>
            <person name="Yun J.H."/>
            <person name="Lee J.Y."/>
            <person name="Lee J.Y."/>
            <person name="Jung M.J."/>
            <person name="Jeong Y.S."/>
            <person name="Tak E.J."/>
            <person name="Han J.E."/>
            <person name="Hyun D.W."/>
            <person name="Kang M.S."/>
            <person name="Lee K.E."/>
            <person name="Lee B.H."/>
            <person name="Bae J.W."/>
        </authorList>
    </citation>
    <scope>NUCLEOTIDE SEQUENCE [LARGE SCALE GENOMIC DNA]</scope>
    <source>
        <strain evidence="2 3">S11R28</strain>
    </source>
</reference>
<dbReference type="Proteomes" id="UP000274350">
    <property type="component" value="Chromosome"/>
</dbReference>
<sequence>MWKIAVGFILFAGLALFIIFKAGDKVDMQGESGNMTEVHESASAHAEATPTSLPAASPTAPAADAAATSASK</sequence>
<dbReference type="EMBL" id="CP051152">
    <property type="protein sequence ID" value="QJQ04790.1"/>
    <property type="molecule type" value="Genomic_DNA"/>
</dbReference>